<dbReference type="SUPFAM" id="SSF52738">
    <property type="entry name" value="Methylesterase CheB, C-terminal domain"/>
    <property type="match status" value="1"/>
</dbReference>
<dbReference type="GO" id="GO:0008168">
    <property type="term" value="F:methyltransferase activity"/>
    <property type="evidence" value="ECO:0007669"/>
    <property type="project" value="UniProtKB-KW"/>
</dbReference>
<comment type="catalytic activity">
    <reaction evidence="4 5">
        <text>[protein]-L-glutamate 5-O-methyl ester + H2O = L-glutamyl-[protein] + methanol + H(+)</text>
        <dbReference type="Rhea" id="RHEA:23236"/>
        <dbReference type="Rhea" id="RHEA-COMP:10208"/>
        <dbReference type="Rhea" id="RHEA-COMP:10311"/>
        <dbReference type="ChEBI" id="CHEBI:15377"/>
        <dbReference type="ChEBI" id="CHEBI:15378"/>
        <dbReference type="ChEBI" id="CHEBI:17790"/>
        <dbReference type="ChEBI" id="CHEBI:29973"/>
        <dbReference type="ChEBI" id="CHEBI:82795"/>
        <dbReference type="EC" id="3.1.1.61"/>
    </reaction>
</comment>
<proteinExistence type="inferred from homology"/>
<evidence type="ECO:0000259" key="9">
    <source>
        <dbReference type="PROSITE" id="PS50122"/>
    </source>
</evidence>
<feature type="active site" evidence="5 6">
    <location>
        <position position="289"/>
    </location>
</feature>
<protein>
    <recommendedName>
        <fullName evidence="5">Protein-glutamate methylesterase/protein-glutamine glutaminase</fullName>
        <ecNumber evidence="5">3.1.1.61</ecNumber>
        <ecNumber evidence="5">3.5.1.44</ecNumber>
    </recommendedName>
</protein>
<evidence type="ECO:0000256" key="6">
    <source>
        <dbReference type="PROSITE-ProRule" id="PRU00050"/>
    </source>
</evidence>
<dbReference type="Pfam" id="PF00072">
    <property type="entry name" value="Response_reg"/>
    <property type="match status" value="1"/>
</dbReference>
<evidence type="ECO:0000313" key="11">
    <source>
        <dbReference type="Proteomes" id="UP001564408"/>
    </source>
</evidence>
<comment type="domain">
    <text evidence="5">Contains a C-terminal catalytic domain, and an N-terminal region which modulates catalytic activity.</text>
</comment>
<dbReference type="CDD" id="cd17541">
    <property type="entry name" value="REC_CheB-like"/>
    <property type="match status" value="1"/>
</dbReference>
<dbReference type="SMART" id="SM00448">
    <property type="entry name" value="REC"/>
    <property type="match status" value="1"/>
</dbReference>
<reference evidence="10 11" key="1">
    <citation type="submission" date="2024-05" db="EMBL/GenBank/DDBJ databases">
        <title>Genome Sequence and Characterization of the New Strain Purple Sulfur Bacterium of Genus Thioalkalicoccus.</title>
        <authorList>
            <person name="Bryantseva I.A."/>
            <person name="Kyndt J.A."/>
            <person name="Imhoff J.F."/>
        </authorList>
    </citation>
    <scope>NUCLEOTIDE SEQUENCE [LARGE SCALE GENOMIC DNA]</scope>
    <source>
        <strain evidence="10 11">Um2</strain>
    </source>
</reference>
<comment type="catalytic activity">
    <reaction evidence="5">
        <text>L-glutaminyl-[protein] + H2O = L-glutamyl-[protein] + NH4(+)</text>
        <dbReference type="Rhea" id="RHEA:16441"/>
        <dbReference type="Rhea" id="RHEA-COMP:10207"/>
        <dbReference type="Rhea" id="RHEA-COMP:10208"/>
        <dbReference type="ChEBI" id="CHEBI:15377"/>
        <dbReference type="ChEBI" id="CHEBI:28938"/>
        <dbReference type="ChEBI" id="CHEBI:29973"/>
        <dbReference type="ChEBI" id="CHEBI:30011"/>
        <dbReference type="EC" id="3.5.1.44"/>
    </reaction>
</comment>
<comment type="subcellular location">
    <subcellularLocation>
        <location evidence="5">Cytoplasm</location>
    </subcellularLocation>
</comment>
<dbReference type="Proteomes" id="UP001564408">
    <property type="component" value="Unassembled WGS sequence"/>
</dbReference>
<dbReference type="PROSITE" id="PS50122">
    <property type="entry name" value="CHEB"/>
    <property type="match status" value="1"/>
</dbReference>
<dbReference type="EMBL" id="JBDKXB010000017">
    <property type="protein sequence ID" value="MEY6433199.1"/>
    <property type="molecule type" value="Genomic_DNA"/>
</dbReference>
<evidence type="ECO:0000256" key="2">
    <source>
        <dbReference type="ARBA" id="ARBA00022500"/>
    </source>
</evidence>
<feature type="modified residue" description="4-aspartylphosphate" evidence="5 7">
    <location>
        <position position="57"/>
    </location>
</feature>
<evidence type="ECO:0000259" key="8">
    <source>
        <dbReference type="PROSITE" id="PS50110"/>
    </source>
</evidence>
<dbReference type="Pfam" id="PF01339">
    <property type="entry name" value="CheB_methylest"/>
    <property type="match status" value="1"/>
</dbReference>
<dbReference type="PIRSF" id="PIRSF000876">
    <property type="entry name" value="RR_chemtxs_CheB"/>
    <property type="match status" value="1"/>
</dbReference>
<dbReference type="Gene3D" id="3.40.50.180">
    <property type="entry name" value="Methylesterase CheB, C-terminal domain"/>
    <property type="match status" value="1"/>
</dbReference>
<keyword evidence="2 5" id="KW-0145">Chemotaxis</keyword>
<comment type="caution">
    <text evidence="10">The sequence shown here is derived from an EMBL/GenBank/DDBJ whole genome shotgun (WGS) entry which is preliminary data.</text>
</comment>
<dbReference type="GO" id="GO:0032259">
    <property type="term" value="P:methylation"/>
    <property type="evidence" value="ECO:0007669"/>
    <property type="project" value="UniProtKB-KW"/>
</dbReference>
<feature type="active site" evidence="5 6">
    <location>
        <position position="169"/>
    </location>
</feature>
<dbReference type="InterPro" id="IPR008248">
    <property type="entry name" value="CheB-like"/>
</dbReference>
<dbReference type="InterPro" id="IPR035909">
    <property type="entry name" value="CheB_C"/>
</dbReference>
<evidence type="ECO:0000256" key="4">
    <source>
        <dbReference type="ARBA" id="ARBA00048267"/>
    </source>
</evidence>
<feature type="active site" evidence="5 6">
    <location>
        <position position="196"/>
    </location>
</feature>
<dbReference type="Gene3D" id="3.40.50.2300">
    <property type="match status" value="1"/>
</dbReference>
<dbReference type="PANTHER" id="PTHR42872:SF6">
    <property type="entry name" value="PROTEIN-GLUTAMATE METHYLESTERASE_PROTEIN-GLUTAMINE GLUTAMINASE"/>
    <property type="match status" value="1"/>
</dbReference>
<comment type="function">
    <text evidence="5">Involved in chemotaxis. Part of a chemotaxis signal transduction system that modulates chemotaxis in response to various stimuli. Catalyzes the demethylation of specific methylglutamate residues introduced into the chemoreceptors (methyl-accepting chemotaxis proteins or MCP) by CheR. Also mediates the irreversible deamidation of specific glutamine residues to glutamic acid.</text>
</comment>
<dbReference type="EC" id="3.5.1.44" evidence="5"/>
<feature type="domain" description="Response regulatory" evidence="8">
    <location>
        <begin position="6"/>
        <end position="121"/>
    </location>
</feature>
<evidence type="ECO:0000256" key="1">
    <source>
        <dbReference type="ARBA" id="ARBA00022490"/>
    </source>
</evidence>
<dbReference type="InterPro" id="IPR000673">
    <property type="entry name" value="Sig_transdc_resp-reg_Me-estase"/>
</dbReference>
<keyword evidence="1 5" id="KW-0963">Cytoplasm</keyword>
<evidence type="ECO:0000256" key="7">
    <source>
        <dbReference type="PROSITE-ProRule" id="PRU00169"/>
    </source>
</evidence>
<evidence type="ECO:0000256" key="3">
    <source>
        <dbReference type="ARBA" id="ARBA00022801"/>
    </source>
</evidence>
<organism evidence="10 11">
    <name type="scientific">Thioalkalicoccus limnaeus</name>
    <dbReference type="NCBI Taxonomy" id="120681"/>
    <lineage>
        <taxon>Bacteria</taxon>
        <taxon>Pseudomonadati</taxon>
        <taxon>Pseudomonadota</taxon>
        <taxon>Gammaproteobacteria</taxon>
        <taxon>Chromatiales</taxon>
        <taxon>Chromatiaceae</taxon>
        <taxon>Thioalkalicoccus</taxon>
    </lineage>
</organism>
<gene>
    <name evidence="5 10" type="primary">cheB</name>
    <name evidence="10" type="ORF">ABC977_12380</name>
</gene>
<sequence>MNGPIRVLVVDDSASARGLIGALIAAAPGLILCGEAKHGREAVAQVLALKPDIVTMDINMPVMNGMDAIAEIMAVRATPILVLSDLADASMAVAAVARGALEVAGKPALDEGPAFAARLEMLARVPVIRHIRWSSRPDRPEIPTTPDTSSAAVQRSGLAPYRVVAIAASTGGPQALGQLLPSLPADFPAPVLIAQHIADGFAAGMAAWLDTISPLSISLARDGDPLAAGRVYLADSRTHLLVGASGRLTLVPRRDENIYRPSCDTLLTSVARYAGARAVGVILTGMGRDGVDGLLAIHRGGGMTIAQDEASSVVFGMNQEAIRAGAIRWVLPLAEIAAALCRLTGAPHPIHGPMIAS</sequence>
<evidence type="ECO:0000313" key="10">
    <source>
        <dbReference type="EMBL" id="MEY6433199.1"/>
    </source>
</evidence>
<dbReference type="HAMAP" id="MF_00099">
    <property type="entry name" value="CheB_chemtxs"/>
    <property type="match status" value="1"/>
</dbReference>
<evidence type="ECO:0000256" key="5">
    <source>
        <dbReference type="HAMAP-Rule" id="MF_00099"/>
    </source>
</evidence>
<dbReference type="InterPro" id="IPR001789">
    <property type="entry name" value="Sig_transdc_resp-reg_receiver"/>
</dbReference>
<accession>A0ABV4BF92</accession>
<dbReference type="RefSeq" id="WP_369667584.1">
    <property type="nucleotide sequence ID" value="NZ_JBDKXB010000017.1"/>
</dbReference>
<dbReference type="PROSITE" id="PS50110">
    <property type="entry name" value="RESPONSE_REGULATORY"/>
    <property type="match status" value="1"/>
</dbReference>
<keyword evidence="10" id="KW-0808">Transferase</keyword>
<dbReference type="EC" id="3.1.1.61" evidence="5"/>
<dbReference type="InterPro" id="IPR011006">
    <property type="entry name" value="CheY-like_superfamily"/>
</dbReference>
<feature type="domain" description="CheB-type methylesterase" evidence="9">
    <location>
        <begin position="160"/>
        <end position="340"/>
    </location>
</feature>
<dbReference type="GO" id="GO:0008984">
    <property type="term" value="F:protein-glutamate methylesterase activity"/>
    <property type="evidence" value="ECO:0007669"/>
    <property type="project" value="UniProtKB-EC"/>
</dbReference>
<name>A0ABV4BF92_9GAMM</name>
<dbReference type="NCBIfam" id="NF001965">
    <property type="entry name" value="PRK00742.1"/>
    <property type="match status" value="1"/>
</dbReference>
<dbReference type="SUPFAM" id="SSF52172">
    <property type="entry name" value="CheY-like"/>
    <property type="match status" value="1"/>
</dbReference>
<keyword evidence="5 7" id="KW-0597">Phosphoprotein</keyword>
<keyword evidence="3 5" id="KW-0378">Hydrolase</keyword>
<dbReference type="PANTHER" id="PTHR42872">
    <property type="entry name" value="PROTEIN-GLUTAMATE METHYLESTERASE/PROTEIN-GLUTAMINE GLUTAMINASE"/>
    <property type="match status" value="1"/>
</dbReference>
<keyword evidence="10" id="KW-0489">Methyltransferase</keyword>
<comment type="similarity">
    <text evidence="5">Belongs to the CheB family.</text>
</comment>
<comment type="PTM">
    <text evidence="5">Phosphorylated by CheA. Phosphorylation of the N-terminal regulatory domain activates the methylesterase activity.</text>
</comment>
<dbReference type="CDD" id="cd16432">
    <property type="entry name" value="CheB_Rec"/>
    <property type="match status" value="1"/>
</dbReference>
<keyword evidence="11" id="KW-1185">Reference proteome</keyword>